<dbReference type="InterPro" id="IPR016156">
    <property type="entry name" value="FAD/NAD-linked_Rdtase_dimer_sf"/>
</dbReference>
<evidence type="ECO:0000256" key="6">
    <source>
        <dbReference type="ARBA" id="ARBA00022827"/>
    </source>
</evidence>
<dbReference type="AlphaFoldDB" id="W8B4F4"/>
<name>W8B4F4_CERCA</name>
<proteinExistence type="evidence at transcript level"/>
<feature type="compositionally biased region" description="Basic and acidic residues" evidence="12">
    <location>
        <begin position="175"/>
        <end position="193"/>
    </location>
</feature>
<evidence type="ECO:0000259" key="14">
    <source>
        <dbReference type="Pfam" id="PF14721"/>
    </source>
</evidence>
<reference evidence="15" key="1">
    <citation type="submission" date="2013-07" db="EMBL/GenBank/DDBJ databases">
        <authorList>
            <person name="Geib S."/>
        </authorList>
    </citation>
    <scope>NUCLEOTIDE SEQUENCE</scope>
</reference>
<evidence type="ECO:0000256" key="9">
    <source>
        <dbReference type="ARBA" id="ARBA00023027"/>
    </source>
</evidence>
<dbReference type="SMART" id="SM01353">
    <property type="entry name" value="AIF_C"/>
    <property type="match status" value="1"/>
</dbReference>
<dbReference type="GO" id="GO:0033108">
    <property type="term" value="P:mitochondrial respiratory chain complex assembly"/>
    <property type="evidence" value="ECO:0007669"/>
    <property type="project" value="TreeGrafter"/>
</dbReference>
<dbReference type="GO" id="GO:0046983">
    <property type="term" value="F:protein dimerization activity"/>
    <property type="evidence" value="ECO:0007669"/>
    <property type="project" value="InterPro"/>
</dbReference>
<dbReference type="GO" id="GO:0016174">
    <property type="term" value="F:NAD(P)H oxidase H2O2-forming activity"/>
    <property type="evidence" value="ECO:0007669"/>
    <property type="project" value="TreeGrafter"/>
</dbReference>
<organism evidence="15">
    <name type="scientific">Ceratitis capitata</name>
    <name type="common">Mediterranean fruit fly</name>
    <name type="synonym">Tephritis capitata</name>
    <dbReference type="NCBI Taxonomy" id="7213"/>
    <lineage>
        <taxon>Eukaryota</taxon>
        <taxon>Metazoa</taxon>
        <taxon>Ecdysozoa</taxon>
        <taxon>Arthropoda</taxon>
        <taxon>Hexapoda</taxon>
        <taxon>Insecta</taxon>
        <taxon>Pterygota</taxon>
        <taxon>Neoptera</taxon>
        <taxon>Endopterygota</taxon>
        <taxon>Diptera</taxon>
        <taxon>Brachycera</taxon>
        <taxon>Muscomorpha</taxon>
        <taxon>Tephritoidea</taxon>
        <taxon>Tephritidae</taxon>
        <taxon>Ceratitis</taxon>
        <taxon>Ceratitis</taxon>
    </lineage>
</organism>
<feature type="compositionally biased region" description="Basic and acidic residues" evidence="12">
    <location>
        <begin position="225"/>
        <end position="238"/>
    </location>
</feature>
<dbReference type="GO" id="GO:0005739">
    <property type="term" value="C:mitochondrion"/>
    <property type="evidence" value="ECO:0007669"/>
    <property type="project" value="UniProtKB-SubCell"/>
</dbReference>
<protein>
    <submittedName>
        <fullName evidence="15">Putative apoptosis-inducing factor 1, mitochondrial</fullName>
    </submittedName>
</protein>
<evidence type="ECO:0000256" key="7">
    <source>
        <dbReference type="ARBA" id="ARBA00022946"/>
    </source>
</evidence>
<feature type="domain" description="FAD/NAD(P)-binding" evidence="13">
    <location>
        <begin position="315"/>
        <end position="639"/>
    </location>
</feature>
<evidence type="ECO:0000313" key="15">
    <source>
        <dbReference type="EMBL" id="JAB93447.1"/>
    </source>
</evidence>
<dbReference type="InterPro" id="IPR050446">
    <property type="entry name" value="FAD-oxidoreductase/Apoptosis"/>
</dbReference>
<feature type="region of interest" description="Disordered" evidence="12">
    <location>
        <begin position="225"/>
        <end position="250"/>
    </location>
</feature>
<evidence type="ECO:0000256" key="4">
    <source>
        <dbReference type="ARBA" id="ARBA00022630"/>
    </source>
</evidence>
<evidence type="ECO:0000256" key="12">
    <source>
        <dbReference type="SAM" id="MobiDB-lite"/>
    </source>
</evidence>
<keyword evidence="10" id="KW-0496">Mitochondrion</keyword>
<evidence type="ECO:0000256" key="2">
    <source>
        <dbReference type="ARBA" id="ARBA00004173"/>
    </source>
</evidence>
<dbReference type="SUPFAM" id="SSF51905">
    <property type="entry name" value="FAD/NAD(P)-binding domain"/>
    <property type="match status" value="2"/>
</dbReference>
<keyword evidence="6" id="KW-0274">FAD</keyword>
<dbReference type="Pfam" id="PF07992">
    <property type="entry name" value="Pyr_redox_2"/>
    <property type="match status" value="1"/>
</dbReference>
<dbReference type="PANTHER" id="PTHR43557:SF4">
    <property type="entry name" value="APOPTOSIS-INDUCING FACTOR 1, MITOCHONDRIAL"/>
    <property type="match status" value="1"/>
</dbReference>
<dbReference type="GO" id="GO:0071949">
    <property type="term" value="F:FAD binding"/>
    <property type="evidence" value="ECO:0007669"/>
    <property type="project" value="TreeGrafter"/>
</dbReference>
<dbReference type="PRINTS" id="PR00411">
    <property type="entry name" value="PNDRDTASEI"/>
</dbReference>
<reference evidence="15" key="2">
    <citation type="journal article" date="2014" name="BMC Genomics">
        <title>A genomic perspective to assessing quality of mass-reared SIT flies used in Mediterranean fruit fly (Ceratitis capitata) eradication in California.</title>
        <authorList>
            <person name="Calla B."/>
            <person name="Hall B."/>
            <person name="Hou S."/>
            <person name="Geib S.M."/>
        </authorList>
    </citation>
    <scope>NUCLEOTIDE SEQUENCE</scope>
</reference>
<keyword evidence="8" id="KW-0560">Oxidoreductase</keyword>
<dbReference type="Gene3D" id="3.30.390.30">
    <property type="match status" value="1"/>
</dbReference>
<feature type="compositionally biased region" description="Low complexity" evidence="12">
    <location>
        <begin position="129"/>
        <end position="171"/>
    </location>
</feature>
<evidence type="ECO:0000256" key="10">
    <source>
        <dbReference type="ARBA" id="ARBA00023128"/>
    </source>
</evidence>
<dbReference type="InterPro" id="IPR029324">
    <property type="entry name" value="AIF_C"/>
</dbReference>
<evidence type="ECO:0000259" key="13">
    <source>
        <dbReference type="Pfam" id="PF07992"/>
    </source>
</evidence>
<feature type="domain" description="Mitochondrial apoptosis-inducing factor C-terminal" evidence="14">
    <location>
        <begin position="646"/>
        <end position="772"/>
    </location>
</feature>
<dbReference type="PANTHER" id="PTHR43557">
    <property type="entry name" value="APOPTOSIS-INDUCING FACTOR 1"/>
    <property type="match status" value="1"/>
</dbReference>
<accession>W8B4F4</accession>
<evidence type="ECO:0000256" key="3">
    <source>
        <dbReference type="ARBA" id="ARBA00006442"/>
    </source>
</evidence>
<feature type="region of interest" description="Disordered" evidence="12">
    <location>
        <begin position="100"/>
        <end position="195"/>
    </location>
</feature>
<sequence length="790" mass="86390">MSICSLRGLNVRFCRQAYILAHVRTGVVPMPGRTKLRLSLCECNNQQTNNRRGYAINTAGVTTQIELTKLKPSILAAITPLRSSHNNLYQMVKKRTLEARTKLQRNKFPNNQACEEETKNRSSPCNDQSGSTLCSSPSSGPSAPRPKTSTMFSYKSSSSSSSSSNSTSSSSQCKPEFEKLKDPCPKPKPEVQDKTSAGLKGCIKNAELLQANDCNISKRKKVTCDKKPCEDDGADGSKKGAGGSRGSIMGDDEAKKKTRMLMALLAALGLGGLLLWLQTRRKQKDGESTDCGPTSGLPATVPATSAELPKHVPYLLIGGGTASFSAFRAIKSNDPRAKVLMITNEFRKPYMRPPLSKELWYSAEKGEVTKDYRFKQWTGAERSLFFEPEEFFVEPSKLMETVNGGIAVAHGFAVKKIDPAKHVATLTDGYEITYDECLIATGCSPKTIDVFNQAPPGVREKVMMYRSPDDFERLKRYADEKKSITIVGNGFTGSELACSLANYAKDKKVKIYQIFPESGNMSKVLPSYLSKWTTAKVETMGVCVMPETYVKEAQRDDSVLKLALSNGKSLLTDVVVVCVGCEPNTNIALTSGLEVDRNLGGFVVNAELEARRNLFVAGDASCFYDPLLGRRRVEHHDHSVVSGRLAGENMVGKKKAYTHQSMFWSDLGPEVGYEGIGLVDASLPTVAVFALPTPNPERRADNLSEAAVIEGGGSGGGTVTVNPETPDVKCDPSNADEYGRGVIFYMKDDKIVGILLWNLFNRIGLARTIINQNKKYDDLNEVAKLFEIHA</sequence>
<evidence type="ECO:0000256" key="5">
    <source>
        <dbReference type="ARBA" id="ARBA00022703"/>
    </source>
</evidence>
<comment type="catalytic activity">
    <reaction evidence="11">
        <text>A + NADH + H(+) = AH2 + NAD(+)</text>
        <dbReference type="Rhea" id="RHEA:11356"/>
        <dbReference type="ChEBI" id="CHEBI:13193"/>
        <dbReference type="ChEBI" id="CHEBI:15378"/>
        <dbReference type="ChEBI" id="CHEBI:17499"/>
        <dbReference type="ChEBI" id="CHEBI:57540"/>
        <dbReference type="ChEBI" id="CHEBI:57945"/>
    </reaction>
</comment>
<dbReference type="OrthoDB" id="6029at2759"/>
<gene>
    <name evidence="15" type="primary">AIFM1</name>
</gene>
<dbReference type="EMBL" id="GAMC01013108">
    <property type="protein sequence ID" value="JAB93447.1"/>
    <property type="molecule type" value="mRNA"/>
</dbReference>
<comment type="subcellular location">
    <subcellularLocation>
        <location evidence="2">Mitochondrion</location>
    </subcellularLocation>
</comment>
<evidence type="ECO:0000256" key="8">
    <source>
        <dbReference type="ARBA" id="ARBA00023002"/>
    </source>
</evidence>
<keyword evidence="4" id="KW-0285">Flavoprotein</keyword>
<dbReference type="Pfam" id="PF14721">
    <property type="entry name" value="AIF_C"/>
    <property type="match status" value="1"/>
</dbReference>
<evidence type="ECO:0000256" key="1">
    <source>
        <dbReference type="ARBA" id="ARBA00001974"/>
    </source>
</evidence>
<dbReference type="InterPro" id="IPR023753">
    <property type="entry name" value="FAD/NAD-binding_dom"/>
</dbReference>
<comment type="cofactor">
    <cofactor evidence="1">
        <name>FAD</name>
        <dbReference type="ChEBI" id="CHEBI:57692"/>
    </cofactor>
</comment>
<dbReference type="Gene3D" id="3.50.50.60">
    <property type="entry name" value="FAD/NAD(P)-binding domain"/>
    <property type="match status" value="2"/>
</dbReference>
<keyword evidence="7" id="KW-0809">Transit peptide</keyword>
<dbReference type="SUPFAM" id="SSF55424">
    <property type="entry name" value="FAD/NAD-linked reductases, dimerisation (C-terminal) domain"/>
    <property type="match status" value="1"/>
</dbReference>
<comment type="similarity">
    <text evidence="3">Belongs to the FAD-dependent oxidoreductase family.</text>
</comment>
<keyword evidence="5" id="KW-0053">Apoptosis</keyword>
<keyword evidence="9" id="KW-0520">NAD</keyword>
<dbReference type="InterPro" id="IPR036188">
    <property type="entry name" value="FAD/NAD-bd_sf"/>
</dbReference>
<dbReference type="GO" id="GO:0006915">
    <property type="term" value="P:apoptotic process"/>
    <property type="evidence" value="ECO:0007669"/>
    <property type="project" value="UniProtKB-KW"/>
</dbReference>
<dbReference type="PRINTS" id="PR00368">
    <property type="entry name" value="FADPNR"/>
</dbReference>
<evidence type="ECO:0000256" key="11">
    <source>
        <dbReference type="ARBA" id="ARBA00047786"/>
    </source>
</evidence>